<feature type="region of interest" description="Disordered" evidence="1">
    <location>
        <begin position="1"/>
        <end position="28"/>
    </location>
</feature>
<protein>
    <submittedName>
        <fullName evidence="2">Uncharacterized protein</fullName>
    </submittedName>
</protein>
<name>Q2HV15_MEDTR</name>
<feature type="compositionally biased region" description="Polar residues" evidence="1">
    <location>
        <begin position="1"/>
        <end position="15"/>
    </location>
</feature>
<reference evidence="2" key="2">
    <citation type="submission" date="2007-03" db="EMBL/GenBank/DDBJ databases">
        <authorList>
            <consortium name="The International Medicago Genome Annotation Group"/>
        </authorList>
    </citation>
    <scope>NUCLEOTIDE SEQUENCE</scope>
</reference>
<reference evidence="2" key="1">
    <citation type="submission" date="2004-08" db="EMBL/GenBank/DDBJ databases">
        <authorList>
            <person name="Town C.D."/>
        </authorList>
    </citation>
    <scope>NUCLEOTIDE SEQUENCE</scope>
</reference>
<gene>
    <name evidence="2" type="ORF">MtrDRAFT_AC149032g21v2</name>
</gene>
<evidence type="ECO:0000313" key="2">
    <source>
        <dbReference type="EMBL" id="ABD28603.1"/>
    </source>
</evidence>
<dbReference type="AlphaFoldDB" id="Q2HV15"/>
<organism evidence="2">
    <name type="scientific">Medicago truncatula</name>
    <name type="common">Barrel medic</name>
    <name type="synonym">Medicago tribuloides</name>
    <dbReference type="NCBI Taxonomy" id="3880"/>
    <lineage>
        <taxon>Eukaryota</taxon>
        <taxon>Viridiplantae</taxon>
        <taxon>Streptophyta</taxon>
        <taxon>Embryophyta</taxon>
        <taxon>Tracheophyta</taxon>
        <taxon>Spermatophyta</taxon>
        <taxon>Magnoliopsida</taxon>
        <taxon>eudicotyledons</taxon>
        <taxon>Gunneridae</taxon>
        <taxon>Pentapetalae</taxon>
        <taxon>rosids</taxon>
        <taxon>fabids</taxon>
        <taxon>Fabales</taxon>
        <taxon>Fabaceae</taxon>
        <taxon>Papilionoideae</taxon>
        <taxon>50 kb inversion clade</taxon>
        <taxon>NPAAA clade</taxon>
        <taxon>Hologalegina</taxon>
        <taxon>IRL clade</taxon>
        <taxon>Trifolieae</taxon>
        <taxon>Medicago</taxon>
    </lineage>
</organism>
<accession>Q2HV15</accession>
<dbReference type="EMBL" id="AC149032">
    <property type="protein sequence ID" value="ABD28603.1"/>
    <property type="molecule type" value="Genomic_DNA"/>
</dbReference>
<proteinExistence type="predicted"/>
<sequence>MISAAITTGNTNNNRYPGGETGPMKNGPKTSIATMIKNATRDPIPHTSGCFIFPTQKMQINPRLIYM</sequence>
<evidence type="ECO:0000256" key="1">
    <source>
        <dbReference type="SAM" id="MobiDB-lite"/>
    </source>
</evidence>